<sequence>MLPTFDPRTCRERAAGPVTDWDEIKQWSDAVYMPYEVRPVGRSLAPSSNMFSTQIGEMTLTRFSYGIPVALSEFEPEAGNVLVLTTLNGRTRHEVTTKSSLDLTTGQTFVVDCSRVDYGFAADADHLQLNLTVPHRLLADLALRWWGRAPDDRLWRHKCVIGGPGSPWLALLDYASRTLATDRDMVAHSRIGTNLQELIAAQVLEEWAASAGVDPASATTTVPAPGYVRRAVRYIEDNARDLPTVVEVAQEVGVSVRALSGAFREYLGITPRDCLREHRLEGVRRELSAEATTTVAAAAGAWGYVNLGVFAAAYRQRFGENPSDTLRRARG</sequence>
<accession>A0ABW9FQP1</accession>
<dbReference type="SMART" id="SM00342">
    <property type="entry name" value="HTH_ARAC"/>
    <property type="match status" value="1"/>
</dbReference>
<dbReference type="InterPro" id="IPR018060">
    <property type="entry name" value="HTH_AraC"/>
</dbReference>
<comment type="caution">
    <text evidence="5">The sequence shown here is derived from an EMBL/GenBank/DDBJ whole genome shotgun (WGS) entry which is preliminary data.</text>
</comment>
<evidence type="ECO:0000256" key="1">
    <source>
        <dbReference type="ARBA" id="ARBA00023015"/>
    </source>
</evidence>
<keyword evidence="2" id="KW-0238">DNA-binding</keyword>
<dbReference type="InterPro" id="IPR009057">
    <property type="entry name" value="Homeodomain-like_sf"/>
</dbReference>
<dbReference type="PANTHER" id="PTHR46796:SF12">
    <property type="entry name" value="HTH-TYPE DNA-BINDING TRANSCRIPTIONAL ACTIVATOR EUTR"/>
    <property type="match status" value="1"/>
</dbReference>
<evidence type="ECO:0000256" key="2">
    <source>
        <dbReference type="ARBA" id="ARBA00023125"/>
    </source>
</evidence>
<feature type="domain" description="HTH araC/xylS-type" evidence="4">
    <location>
        <begin position="229"/>
        <end position="328"/>
    </location>
</feature>
<dbReference type="PROSITE" id="PS01124">
    <property type="entry name" value="HTH_ARAC_FAMILY_2"/>
    <property type="match status" value="1"/>
</dbReference>
<protein>
    <submittedName>
        <fullName evidence="5">Helix-turn-helix transcriptional regulator</fullName>
    </submittedName>
</protein>
<organism evidence="5 6">
    <name type="scientific">Prescottella soli</name>
    <dbReference type="NCBI Taxonomy" id="1543852"/>
    <lineage>
        <taxon>Bacteria</taxon>
        <taxon>Bacillati</taxon>
        <taxon>Actinomycetota</taxon>
        <taxon>Actinomycetes</taxon>
        <taxon>Mycobacteriales</taxon>
        <taxon>Nocardiaceae</taxon>
        <taxon>Prescottella</taxon>
    </lineage>
</organism>
<dbReference type="Proteomes" id="UP001629744">
    <property type="component" value="Unassembled WGS sequence"/>
</dbReference>
<dbReference type="Pfam" id="PF12833">
    <property type="entry name" value="HTH_18"/>
    <property type="match status" value="1"/>
</dbReference>
<gene>
    <name evidence="5" type="ORF">ABEU19_001383</name>
</gene>
<keyword evidence="1" id="KW-0805">Transcription regulation</keyword>
<dbReference type="InterPro" id="IPR050204">
    <property type="entry name" value="AraC_XylS_family_regulators"/>
</dbReference>
<evidence type="ECO:0000259" key="4">
    <source>
        <dbReference type="PROSITE" id="PS01124"/>
    </source>
</evidence>
<dbReference type="PANTHER" id="PTHR46796">
    <property type="entry name" value="HTH-TYPE TRANSCRIPTIONAL ACTIVATOR RHAS-RELATED"/>
    <property type="match status" value="1"/>
</dbReference>
<proteinExistence type="predicted"/>
<reference evidence="5 6" key="1">
    <citation type="submission" date="2023-11" db="EMBL/GenBank/DDBJ databases">
        <authorList>
            <person name="Val-Calvo J."/>
            <person name="Scortti M."/>
            <person name="Vazquez-Boland J."/>
        </authorList>
    </citation>
    <scope>NUCLEOTIDE SEQUENCE [LARGE SCALE GENOMIC DNA]</scope>
    <source>
        <strain evidence="5 6">DSM 46662</strain>
    </source>
</reference>
<dbReference type="SUPFAM" id="SSF46689">
    <property type="entry name" value="Homeodomain-like"/>
    <property type="match status" value="1"/>
</dbReference>
<evidence type="ECO:0000313" key="5">
    <source>
        <dbReference type="EMBL" id="MFM1727915.1"/>
    </source>
</evidence>
<evidence type="ECO:0000313" key="6">
    <source>
        <dbReference type="Proteomes" id="UP001629744"/>
    </source>
</evidence>
<dbReference type="RefSeq" id="WP_348604353.1">
    <property type="nucleotide sequence ID" value="NZ_CP157276.1"/>
</dbReference>
<dbReference type="EMBL" id="JBDLNU010000002">
    <property type="protein sequence ID" value="MFM1727915.1"/>
    <property type="molecule type" value="Genomic_DNA"/>
</dbReference>
<keyword evidence="6" id="KW-1185">Reference proteome</keyword>
<evidence type="ECO:0000256" key="3">
    <source>
        <dbReference type="ARBA" id="ARBA00023163"/>
    </source>
</evidence>
<name>A0ABW9FQP1_9NOCA</name>
<dbReference type="Gene3D" id="1.10.10.60">
    <property type="entry name" value="Homeodomain-like"/>
    <property type="match status" value="1"/>
</dbReference>
<keyword evidence="3" id="KW-0804">Transcription</keyword>